<keyword evidence="1" id="KW-0805">Transcription regulation</keyword>
<comment type="subcellular location">
    <subcellularLocation>
        <location evidence="5">Nucleus</location>
    </subcellularLocation>
</comment>
<dbReference type="InterPro" id="IPR045912">
    <property type="entry name" value="FOXJ2/3-like"/>
</dbReference>
<dbReference type="PANTHER" id="PTHR46078">
    <property type="entry name" value="FORKHEAD BOX PROTEIN J2 FAMILY MEMBER"/>
    <property type="match status" value="1"/>
</dbReference>
<gene>
    <name evidence="7" type="ORF">CCAP1982_LOCUS9922</name>
</gene>
<keyword evidence="3" id="KW-0804">Transcription</keyword>
<protein>
    <submittedName>
        <fullName evidence="7">(Mediterranean fruit fly) hypothetical protein</fullName>
    </submittedName>
</protein>
<dbReference type="InterPro" id="IPR036388">
    <property type="entry name" value="WH-like_DNA-bd_sf"/>
</dbReference>
<evidence type="ECO:0000313" key="7">
    <source>
        <dbReference type="EMBL" id="CAD7001425.1"/>
    </source>
</evidence>
<feature type="DNA-binding region" description="Fork-head" evidence="5">
    <location>
        <begin position="33"/>
        <end position="63"/>
    </location>
</feature>
<evidence type="ECO:0000256" key="1">
    <source>
        <dbReference type="ARBA" id="ARBA00023015"/>
    </source>
</evidence>
<sequence>FVIAFAEGFSSLTLLQQPENNTYKNCNCKIVINSIRHNLSLHQCFLKIDRKKFEKGKGGYWELGIDPRKCDRKRIRNRKGTHLKQQQKSTTTSTFSAYATTNKQTKNPKSFTPFDDISRLPNEKHYPIESSTSYNMQSDRLGVIDTIIPHELDIQQNIDVVSCCQQTQMPKNQDIFTSGILQCDATKNTISSFYRAASSDSRQQTIKSLKNNKQQQQQYQLGTIIISTVATKNGDISNFAAATGSMNCLINDEYTNEKTADLQKDFDCGILG</sequence>
<evidence type="ECO:0000256" key="3">
    <source>
        <dbReference type="ARBA" id="ARBA00023163"/>
    </source>
</evidence>
<dbReference type="Pfam" id="PF00250">
    <property type="entry name" value="Forkhead"/>
    <property type="match status" value="1"/>
</dbReference>
<dbReference type="EMBL" id="CAJHJT010000023">
    <property type="protein sequence ID" value="CAD7001425.1"/>
    <property type="molecule type" value="Genomic_DNA"/>
</dbReference>
<accession>A0A811UTX6</accession>
<proteinExistence type="predicted"/>
<dbReference type="InterPro" id="IPR036390">
    <property type="entry name" value="WH_DNA-bd_sf"/>
</dbReference>
<name>A0A811UTX6_CERCA</name>
<keyword evidence="4 5" id="KW-0539">Nucleus</keyword>
<dbReference type="GO" id="GO:0000981">
    <property type="term" value="F:DNA-binding transcription factor activity, RNA polymerase II-specific"/>
    <property type="evidence" value="ECO:0007669"/>
    <property type="project" value="TreeGrafter"/>
</dbReference>
<evidence type="ECO:0000256" key="4">
    <source>
        <dbReference type="ARBA" id="ARBA00023242"/>
    </source>
</evidence>
<dbReference type="PANTHER" id="PTHR46078:SF2">
    <property type="entry name" value="FORK-HEAD DOMAIN-CONTAINING PROTEIN"/>
    <property type="match status" value="1"/>
</dbReference>
<dbReference type="SUPFAM" id="SSF46785">
    <property type="entry name" value="Winged helix' DNA-binding domain"/>
    <property type="match status" value="1"/>
</dbReference>
<dbReference type="InterPro" id="IPR001766">
    <property type="entry name" value="Fork_head_dom"/>
</dbReference>
<keyword evidence="8" id="KW-1185">Reference proteome</keyword>
<feature type="non-terminal residue" evidence="7">
    <location>
        <position position="1"/>
    </location>
</feature>
<dbReference type="GO" id="GO:0005634">
    <property type="term" value="C:nucleus"/>
    <property type="evidence" value="ECO:0007669"/>
    <property type="project" value="UniProtKB-SubCell"/>
</dbReference>
<dbReference type="GO" id="GO:0000978">
    <property type="term" value="F:RNA polymerase II cis-regulatory region sequence-specific DNA binding"/>
    <property type="evidence" value="ECO:0007669"/>
    <property type="project" value="TreeGrafter"/>
</dbReference>
<organism evidence="7 8">
    <name type="scientific">Ceratitis capitata</name>
    <name type="common">Mediterranean fruit fly</name>
    <name type="synonym">Tephritis capitata</name>
    <dbReference type="NCBI Taxonomy" id="7213"/>
    <lineage>
        <taxon>Eukaryota</taxon>
        <taxon>Metazoa</taxon>
        <taxon>Ecdysozoa</taxon>
        <taxon>Arthropoda</taxon>
        <taxon>Hexapoda</taxon>
        <taxon>Insecta</taxon>
        <taxon>Pterygota</taxon>
        <taxon>Neoptera</taxon>
        <taxon>Endopterygota</taxon>
        <taxon>Diptera</taxon>
        <taxon>Brachycera</taxon>
        <taxon>Muscomorpha</taxon>
        <taxon>Tephritoidea</taxon>
        <taxon>Tephritidae</taxon>
        <taxon>Ceratitis</taxon>
        <taxon>Ceratitis</taxon>
    </lineage>
</organism>
<dbReference type="Proteomes" id="UP000606786">
    <property type="component" value="Unassembled WGS sequence"/>
</dbReference>
<evidence type="ECO:0000256" key="2">
    <source>
        <dbReference type="ARBA" id="ARBA00023125"/>
    </source>
</evidence>
<evidence type="ECO:0000256" key="5">
    <source>
        <dbReference type="PROSITE-ProRule" id="PRU00089"/>
    </source>
</evidence>
<dbReference type="Gene3D" id="1.10.10.10">
    <property type="entry name" value="Winged helix-like DNA-binding domain superfamily/Winged helix DNA-binding domain"/>
    <property type="match status" value="1"/>
</dbReference>
<dbReference type="PROSITE" id="PS50039">
    <property type="entry name" value="FORK_HEAD_3"/>
    <property type="match status" value="1"/>
</dbReference>
<evidence type="ECO:0000259" key="6">
    <source>
        <dbReference type="PROSITE" id="PS50039"/>
    </source>
</evidence>
<feature type="domain" description="Fork-head" evidence="6">
    <location>
        <begin position="33"/>
        <end position="63"/>
    </location>
</feature>
<dbReference type="SMART" id="SM00339">
    <property type="entry name" value="FH"/>
    <property type="match status" value="1"/>
</dbReference>
<dbReference type="OrthoDB" id="10029558at2759"/>
<reference evidence="7" key="1">
    <citation type="submission" date="2020-11" db="EMBL/GenBank/DDBJ databases">
        <authorList>
            <person name="Whitehead M."/>
        </authorList>
    </citation>
    <scope>NUCLEOTIDE SEQUENCE</scope>
    <source>
        <strain evidence="7">EGII</strain>
    </source>
</reference>
<keyword evidence="2 5" id="KW-0238">DNA-binding</keyword>
<comment type="caution">
    <text evidence="7">The sequence shown here is derived from an EMBL/GenBank/DDBJ whole genome shotgun (WGS) entry which is preliminary data.</text>
</comment>
<dbReference type="AlphaFoldDB" id="A0A811UTX6"/>
<evidence type="ECO:0000313" key="8">
    <source>
        <dbReference type="Proteomes" id="UP000606786"/>
    </source>
</evidence>